<dbReference type="AlphaFoldDB" id="A0A9W9TRT3"/>
<protein>
    <recommendedName>
        <fullName evidence="3">SRPBCC domain-containing protein</fullName>
    </recommendedName>
</protein>
<proteinExistence type="predicted"/>
<dbReference type="Gene3D" id="3.30.530.20">
    <property type="match status" value="1"/>
</dbReference>
<sequence>MPLNETKIEIAAPPAKVREILLNFAAYPEWHTEWIKEIKIQQEGKTGAALTVGDKIQINVEGFKFVAEVKENSESLFSWQGPPVFTISGLHKFHLEPLKEGAATLLTQSEESKGFLSFLFSPSILGKKLQADWNVFNKDLKIRAEASE</sequence>
<organism evidence="1 2">
    <name type="scientific">Penicillium chermesinum</name>
    <dbReference type="NCBI Taxonomy" id="63820"/>
    <lineage>
        <taxon>Eukaryota</taxon>
        <taxon>Fungi</taxon>
        <taxon>Dikarya</taxon>
        <taxon>Ascomycota</taxon>
        <taxon>Pezizomycotina</taxon>
        <taxon>Eurotiomycetes</taxon>
        <taxon>Eurotiomycetidae</taxon>
        <taxon>Eurotiales</taxon>
        <taxon>Aspergillaceae</taxon>
        <taxon>Penicillium</taxon>
    </lineage>
</organism>
<keyword evidence="2" id="KW-1185">Reference proteome</keyword>
<dbReference type="InterPro" id="IPR019587">
    <property type="entry name" value="Polyketide_cyclase/dehydratase"/>
</dbReference>
<evidence type="ECO:0000313" key="1">
    <source>
        <dbReference type="EMBL" id="KAJ5238358.1"/>
    </source>
</evidence>
<dbReference type="PANTHER" id="PTHR36166:SF1">
    <property type="entry name" value="SRPBCC DOMAIN-CONTAINING PROTEIN"/>
    <property type="match status" value="1"/>
</dbReference>
<reference evidence="1" key="1">
    <citation type="submission" date="2022-11" db="EMBL/GenBank/DDBJ databases">
        <authorList>
            <person name="Petersen C."/>
        </authorList>
    </citation>
    <scope>NUCLEOTIDE SEQUENCE</scope>
    <source>
        <strain evidence="1">IBT 19713</strain>
    </source>
</reference>
<gene>
    <name evidence="1" type="ORF">N7468_002977</name>
</gene>
<name>A0A9W9TRT3_9EURO</name>
<dbReference type="GeneID" id="83199577"/>
<dbReference type="SUPFAM" id="SSF55961">
    <property type="entry name" value="Bet v1-like"/>
    <property type="match status" value="1"/>
</dbReference>
<dbReference type="EMBL" id="JAPQKS010000003">
    <property type="protein sequence ID" value="KAJ5238358.1"/>
    <property type="molecule type" value="Genomic_DNA"/>
</dbReference>
<dbReference type="CDD" id="cd07822">
    <property type="entry name" value="SRPBCC_4"/>
    <property type="match status" value="1"/>
</dbReference>
<dbReference type="Proteomes" id="UP001150941">
    <property type="component" value="Unassembled WGS sequence"/>
</dbReference>
<dbReference type="InterPro" id="IPR023393">
    <property type="entry name" value="START-like_dom_sf"/>
</dbReference>
<evidence type="ECO:0008006" key="3">
    <source>
        <dbReference type="Google" id="ProtNLM"/>
    </source>
</evidence>
<reference evidence="1" key="2">
    <citation type="journal article" date="2023" name="IMA Fungus">
        <title>Comparative genomic study of the Penicillium genus elucidates a diverse pangenome and 15 lateral gene transfer events.</title>
        <authorList>
            <person name="Petersen C."/>
            <person name="Sorensen T."/>
            <person name="Nielsen M.R."/>
            <person name="Sondergaard T.E."/>
            <person name="Sorensen J.L."/>
            <person name="Fitzpatrick D.A."/>
            <person name="Frisvad J.C."/>
            <person name="Nielsen K.L."/>
        </authorList>
    </citation>
    <scope>NUCLEOTIDE SEQUENCE</scope>
    <source>
        <strain evidence="1">IBT 19713</strain>
    </source>
</reference>
<dbReference type="Pfam" id="PF10604">
    <property type="entry name" value="Polyketide_cyc2"/>
    <property type="match status" value="1"/>
</dbReference>
<dbReference type="PANTHER" id="PTHR36166">
    <property type="entry name" value="CHROMOSOME 9, WHOLE GENOME SHOTGUN SEQUENCE"/>
    <property type="match status" value="1"/>
</dbReference>
<evidence type="ECO:0000313" key="2">
    <source>
        <dbReference type="Proteomes" id="UP001150941"/>
    </source>
</evidence>
<dbReference type="OrthoDB" id="509124at2759"/>
<comment type="caution">
    <text evidence="1">The sequence shown here is derived from an EMBL/GenBank/DDBJ whole genome shotgun (WGS) entry which is preliminary data.</text>
</comment>
<dbReference type="RefSeq" id="XP_058331277.1">
    <property type="nucleotide sequence ID" value="XM_058472274.1"/>
</dbReference>
<accession>A0A9W9TRT3</accession>